<gene>
    <name evidence="2" type="ordered locus">ANT_21070</name>
</gene>
<dbReference type="Pfam" id="PF03551">
    <property type="entry name" value="PadR"/>
    <property type="match status" value="1"/>
</dbReference>
<keyword evidence="3" id="KW-1185">Reference proteome</keyword>
<protein>
    <submittedName>
        <fullName evidence="2">PadR family transcriptional regulator</fullName>
    </submittedName>
</protein>
<organism evidence="2 3">
    <name type="scientific">Anaerolinea thermophila (strain DSM 14523 / JCM 11388 / NBRC 100420 / UNI-1)</name>
    <dbReference type="NCBI Taxonomy" id="926569"/>
    <lineage>
        <taxon>Bacteria</taxon>
        <taxon>Bacillati</taxon>
        <taxon>Chloroflexota</taxon>
        <taxon>Anaerolineae</taxon>
        <taxon>Anaerolineales</taxon>
        <taxon>Anaerolineaceae</taxon>
        <taxon>Anaerolinea</taxon>
    </lineage>
</organism>
<reference evidence="2 3" key="1">
    <citation type="submission" date="2010-12" db="EMBL/GenBank/DDBJ databases">
        <title>Whole genome sequence of Anaerolinea thermophila UNI-1.</title>
        <authorList>
            <person name="Narita-Yamada S."/>
            <person name="Kishi E."/>
            <person name="Watanabe Y."/>
            <person name="Takasaki K."/>
            <person name="Ankai A."/>
            <person name="Oguchi A."/>
            <person name="Fukui S."/>
            <person name="Takahashi M."/>
            <person name="Yashiro I."/>
            <person name="Hosoyama A."/>
            <person name="Sekiguchi Y."/>
            <person name="Hanada S."/>
            <person name="Fujita N."/>
        </authorList>
    </citation>
    <scope>NUCLEOTIDE SEQUENCE [LARGE SCALE GENOMIC DNA]</scope>
    <source>
        <strain evidence="3">DSM 14523 / JCM 11388 / NBRC 100420 / UNI-1</strain>
    </source>
</reference>
<dbReference type="Proteomes" id="UP000008922">
    <property type="component" value="Chromosome"/>
</dbReference>
<evidence type="ECO:0000313" key="2">
    <source>
        <dbReference type="EMBL" id="BAJ64133.1"/>
    </source>
</evidence>
<evidence type="ECO:0000313" key="3">
    <source>
        <dbReference type="Proteomes" id="UP000008922"/>
    </source>
</evidence>
<dbReference type="PANTHER" id="PTHR43252">
    <property type="entry name" value="TRANSCRIPTIONAL REGULATOR YQJI"/>
    <property type="match status" value="1"/>
</dbReference>
<dbReference type="FunCoup" id="E8MXQ2">
    <property type="interactions" value="7"/>
</dbReference>
<feature type="domain" description="Transcription regulator PadR N-terminal" evidence="1">
    <location>
        <begin position="17"/>
        <end position="91"/>
    </location>
</feature>
<dbReference type="Gene3D" id="1.10.10.10">
    <property type="entry name" value="Winged helix-like DNA-binding domain superfamily/Winged helix DNA-binding domain"/>
    <property type="match status" value="1"/>
</dbReference>
<dbReference type="PANTHER" id="PTHR43252:SF6">
    <property type="entry name" value="NEGATIVE TRANSCRIPTION REGULATOR PADR"/>
    <property type="match status" value="1"/>
</dbReference>
<accession>E8MXQ2</accession>
<dbReference type="STRING" id="926569.ANT_21070"/>
<proteinExistence type="predicted"/>
<dbReference type="SUPFAM" id="SSF46785">
    <property type="entry name" value="Winged helix' DNA-binding domain"/>
    <property type="match status" value="1"/>
</dbReference>
<sequence>MSMSRRKASESSPEYPLLGFLYFQPLHGYDLHKRLESTLGEVWTLPQNQVYNILKRLECQGYITPISGESESHTPNKQVFTLTPAGKHHFETWLMTPTPGSSKALRMEFICRLFFATQISEDLYSRLIQEQYHEIHRSVEYLKKKMEACPAEQVFNRMGLDLRIRQLIATLEWLETFHQICEEQLT</sequence>
<dbReference type="InterPro" id="IPR005149">
    <property type="entry name" value="Tscrpt_reg_PadR_N"/>
</dbReference>
<dbReference type="HOGENOM" id="CLU_089258_1_0_0"/>
<evidence type="ECO:0000259" key="1">
    <source>
        <dbReference type="Pfam" id="PF03551"/>
    </source>
</evidence>
<name>E8MXQ2_ANATU</name>
<dbReference type="InParanoid" id="E8MXQ2"/>
<dbReference type="AlphaFoldDB" id="E8MXQ2"/>
<dbReference type="Gene3D" id="6.10.140.1570">
    <property type="match status" value="1"/>
</dbReference>
<dbReference type="KEGG" id="atm:ANT_21070"/>
<dbReference type="EMBL" id="AP012029">
    <property type="protein sequence ID" value="BAJ64133.1"/>
    <property type="molecule type" value="Genomic_DNA"/>
</dbReference>
<dbReference type="InterPro" id="IPR036390">
    <property type="entry name" value="WH_DNA-bd_sf"/>
</dbReference>
<dbReference type="InterPro" id="IPR036388">
    <property type="entry name" value="WH-like_DNA-bd_sf"/>
</dbReference>
<dbReference type="eggNOG" id="COG1695">
    <property type="taxonomic scope" value="Bacteria"/>
</dbReference>